<dbReference type="PANTHER" id="PTHR24567:SF74">
    <property type="entry name" value="HTH-TYPE TRANSCRIPTIONAL REGULATOR ARCR"/>
    <property type="match status" value="1"/>
</dbReference>
<organism evidence="7 8">
    <name type="scientific">Cohnella lupini</name>
    <dbReference type="NCBI Taxonomy" id="1294267"/>
    <lineage>
        <taxon>Bacteria</taxon>
        <taxon>Bacillati</taxon>
        <taxon>Bacillota</taxon>
        <taxon>Bacilli</taxon>
        <taxon>Bacillales</taxon>
        <taxon>Paenibacillaceae</taxon>
        <taxon>Cohnella</taxon>
    </lineage>
</organism>
<dbReference type="InterPro" id="IPR012318">
    <property type="entry name" value="HTH_CRP"/>
</dbReference>
<dbReference type="InterPro" id="IPR050397">
    <property type="entry name" value="Env_Response_Regulators"/>
</dbReference>
<dbReference type="RefSeq" id="WP_115992173.1">
    <property type="nucleotide sequence ID" value="NZ_QRDY01000003.1"/>
</dbReference>
<dbReference type="GO" id="GO:0005829">
    <property type="term" value="C:cytosol"/>
    <property type="evidence" value="ECO:0007669"/>
    <property type="project" value="TreeGrafter"/>
</dbReference>
<dbReference type="SMART" id="SM00100">
    <property type="entry name" value="cNMP"/>
    <property type="match status" value="1"/>
</dbReference>
<keyword evidence="4" id="KW-0804">Transcription</keyword>
<dbReference type="InterPro" id="IPR000595">
    <property type="entry name" value="cNMP-bd_dom"/>
</dbReference>
<comment type="caution">
    <text evidence="7">The sequence shown here is derived from an EMBL/GenBank/DDBJ whole genome shotgun (WGS) entry which is preliminary data.</text>
</comment>
<evidence type="ECO:0000259" key="5">
    <source>
        <dbReference type="PROSITE" id="PS50042"/>
    </source>
</evidence>
<proteinExistence type="predicted"/>
<evidence type="ECO:0000256" key="1">
    <source>
        <dbReference type="ARBA" id="ARBA00023015"/>
    </source>
</evidence>
<dbReference type="Pfam" id="PF13545">
    <property type="entry name" value="HTH_Crp_2"/>
    <property type="match status" value="1"/>
</dbReference>
<dbReference type="Gene3D" id="2.60.120.10">
    <property type="entry name" value="Jelly Rolls"/>
    <property type="match status" value="1"/>
</dbReference>
<keyword evidence="3" id="KW-0010">Activator</keyword>
<sequence>MPVDGKKLLATIPFFRDIEPSLIDRLTPYMHHKTHRKGDLIFLEGDQGNEIYFIGSGSVSIYSFDKSKKVILAYLREGEYFGEMALMKPGMVRSATAECLVQTKLYILRRHDFQLLIENDRNIAFHLLDYTMDRLRRANQQIYDLTFLNVRLRMIKQLLYLAENYPIEGLNEFVIPVKITHQQMAEMVGAARETASKVLQELQDEGLIHIQDKLFHLKDIKLLRAKLLQEE</sequence>
<dbReference type="InterPro" id="IPR018488">
    <property type="entry name" value="cNMP-bd_CS"/>
</dbReference>
<dbReference type="AlphaFoldDB" id="A0A3D9IQM2"/>
<protein>
    <submittedName>
        <fullName evidence="7">CRP/FNR family transcriptional regulator</fullName>
    </submittedName>
</protein>
<dbReference type="SMART" id="SM00419">
    <property type="entry name" value="HTH_CRP"/>
    <property type="match status" value="1"/>
</dbReference>
<dbReference type="OrthoDB" id="9812325at2"/>
<evidence type="ECO:0000313" key="7">
    <source>
        <dbReference type="EMBL" id="RED64083.1"/>
    </source>
</evidence>
<evidence type="ECO:0000313" key="8">
    <source>
        <dbReference type="Proteomes" id="UP000256869"/>
    </source>
</evidence>
<dbReference type="PROSITE" id="PS51063">
    <property type="entry name" value="HTH_CRP_2"/>
    <property type="match status" value="1"/>
</dbReference>
<gene>
    <name evidence="7" type="ORF">DFP95_103325</name>
</gene>
<dbReference type="Proteomes" id="UP000256869">
    <property type="component" value="Unassembled WGS sequence"/>
</dbReference>
<accession>A0A3D9IQM2</accession>
<feature type="domain" description="HTH crp-type" evidence="6">
    <location>
        <begin position="148"/>
        <end position="221"/>
    </location>
</feature>
<dbReference type="CDD" id="cd00038">
    <property type="entry name" value="CAP_ED"/>
    <property type="match status" value="1"/>
</dbReference>
<dbReference type="PROSITE" id="PS50042">
    <property type="entry name" value="CNMP_BINDING_3"/>
    <property type="match status" value="1"/>
</dbReference>
<dbReference type="InterPro" id="IPR014710">
    <property type="entry name" value="RmlC-like_jellyroll"/>
</dbReference>
<keyword evidence="8" id="KW-1185">Reference proteome</keyword>
<reference evidence="7 8" key="1">
    <citation type="submission" date="2018-07" db="EMBL/GenBank/DDBJ databases">
        <title>Genomic Encyclopedia of Type Strains, Phase III (KMG-III): the genomes of soil and plant-associated and newly described type strains.</title>
        <authorList>
            <person name="Whitman W."/>
        </authorList>
    </citation>
    <scope>NUCLEOTIDE SEQUENCE [LARGE SCALE GENOMIC DNA]</scope>
    <source>
        <strain evidence="7 8">CECT 8236</strain>
    </source>
</reference>
<keyword evidence="1" id="KW-0805">Transcription regulation</keyword>
<dbReference type="InterPro" id="IPR036388">
    <property type="entry name" value="WH-like_DNA-bd_sf"/>
</dbReference>
<dbReference type="Pfam" id="PF00027">
    <property type="entry name" value="cNMP_binding"/>
    <property type="match status" value="1"/>
</dbReference>
<evidence type="ECO:0000259" key="6">
    <source>
        <dbReference type="PROSITE" id="PS51063"/>
    </source>
</evidence>
<dbReference type="SUPFAM" id="SSF46785">
    <property type="entry name" value="Winged helix' DNA-binding domain"/>
    <property type="match status" value="1"/>
</dbReference>
<evidence type="ECO:0000256" key="2">
    <source>
        <dbReference type="ARBA" id="ARBA00023125"/>
    </source>
</evidence>
<dbReference type="Gene3D" id="1.10.10.10">
    <property type="entry name" value="Winged helix-like DNA-binding domain superfamily/Winged helix DNA-binding domain"/>
    <property type="match status" value="1"/>
</dbReference>
<name>A0A3D9IQM2_9BACL</name>
<dbReference type="PRINTS" id="PR00034">
    <property type="entry name" value="HTHCRP"/>
</dbReference>
<dbReference type="InterPro" id="IPR036390">
    <property type="entry name" value="WH_DNA-bd_sf"/>
</dbReference>
<dbReference type="EMBL" id="QRDY01000003">
    <property type="protein sequence ID" value="RED64083.1"/>
    <property type="molecule type" value="Genomic_DNA"/>
</dbReference>
<dbReference type="PANTHER" id="PTHR24567">
    <property type="entry name" value="CRP FAMILY TRANSCRIPTIONAL REGULATORY PROTEIN"/>
    <property type="match status" value="1"/>
</dbReference>
<dbReference type="PROSITE" id="PS00889">
    <property type="entry name" value="CNMP_BINDING_2"/>
    <property type="match status" value="1"/>
</dbReference>
<evidence type="ECO:0000256" key="4">
    <source>
        <dbReference type="ARBA" id="ARBA00023163"/>
    </source>
</evidence>
<dbReference type="SUPFAM" id="SSF51206">
    <property type="entry name" value="cAMP-binding domain-like"/>
    <property type="match status" value="1"/>
</dbReference>
<dbReference type="GO" id="GO:0003700">
    <property type="term" value="F:DNA-binding transcription factor activity"/>
    <property type="evidence" value="ECO:0007669"/>
    <property type="project" value="TreeGrafter"/>
</dbReference>
<evidence type="ECO:0000256" key="3">
    <source>
        <dbReference type="ARBA" id="ARBA00023159"/>
    </source>
</evidence>
<dbReference type="GO" id="GO:0003677">
    <property type="term" value="F:DNA binding"/>
    <property type="evidence" value="ECO:0007669"/>
    <property type="project" value="UniProtKB-KW"/>
</dbReference>
<feature type="domain" description="Cyclic nucleotide-binding" evidence="5">
    <location>
        <begin position="14"/>
        <end position="117"/>
    </location>
</feature>
<dbReference type="InterPro" id="IPR018490">
    <property type="entry name" value="cNMP-bd_dom_sf"/>
</dbReference>
<keyword evidence="2" id="KW-0238">DNA-binding</keyword>